<organism evidence="3 4">
    <name type="scientific">Moelleriella libera RCEF 2490</name>
    <dbReference type="NCBI Taxonomy" id="1081109"/>
    <lineage>
        <taxon>Eukaryota</taxon>
        <taxon>Fungi</taxon>
        <taxon>Dikarya</taxon>
        <taxon>Ascomycota</taxon>
        <taxon>Pezizomycotina</taxon>
        <taxon>Sordariomycetes</taxon>
        <taxon>Hypocreomycetidae</taxon>
        <taxon>Hypocreales</taxon>
        <taxon>Clavicipitaceae</taxon>
        <taxon>Moelleriella</taxon>
    </lineage>
</organism>
<comment type="caution">
    <text evidence="3">The sequence shown here is derived from an EMBL/GenBank/DDBJ whole genome shotgun (WGS) entry which is preliminary data.</text>
</comment>
<dbReference type="AlphaFoldDB" id="A0A166VCL3"/>
<accession>A0A166VCL3</accession>
<keyword evidence="2" id="KW-0472">Membrane</keyword>
<evidence type="ECO:0000256" key="2">
    <source>
        <dbReference type="SAM" id="Phobius"/>
    </source>
</evidence>
<evidence type="ECO:0000313" key="4">
    <source>
        <dbReference type="Proteomes" id="UP000078544"/>
    </source>
</evidence>
<sequence>MPQLAVAWPDSLNVSWPAPHHSWSASDSNQGTATGQPNAFCRGVDIPDGLERVNFPVLGGRLQFVTRGYERLDLHTSNGEWAVQVAFDDIKGPWAANQTFMAPAESGWKWNGGKDGRCSSPFRAIDSVIPTGNDPAPTYNIPPDSLDGVSAVLAVQMTGTHRDSRTGSNAATIIRQCTFIRFMAPNKIQDVGPCGIQSPDDVSASAAGEDPFQKPMATTLLTIGLVVGVTLLVVIGVKCWRRWGTAYRGGRAPEESTVYDARAARLSRDANFVPAPDYETANSQAPLPTYEQAIKQKHRAAAKRPTVSTK</sequence>
<dbReference type="OrthoDB" id="4958950at2759"/>
<dbReference type="EMBL" id="AZGY01000001">
    <property type="protein sequence ID" value="OAA33516.1"/>
    <property type="molecule type" value="Genomic_DNA"/>
</dbReference>
<gene>
    <name evidence="3" type="ORF">AAL_00981</name>
</gene>
<keyword evidence="2" id="KW-1133">Transmembrane helix</keyword>
<evidence type="ECO:0000256" key="1">
    <source>
        <dbReference type="SAM" id="MobiDB-lite"/>
    </source>
</evidence>
<feature type="region of interest" description="Disordered" evidence="1">
    <location>
        <begin position="19"/>
        <end position="38"/>
    </location>
</feature>
<evidence type="ECO:0000313" key="3">
    <source>
        <dbReference type="EMBL" id="OAA33516.1"/>
    </source>
</evidence>
<proteinExistence type="predicted"/>
<reference evidence="3 4" key="1">
    <citation type="journal article" date="2016" name="Genome Biol. Evol.">
        <title>Divergent and convergent evolution of fungal pathogenicity.</title>
        <authorList>
            <person name="Shang Y."/>
            <person name="Xiao G."/>
            <person name="Zheng P."/>
            <person name="Cen K."/>
            <person name="Zhan S."/>
            <person name="Wang C."/>
        </authorList>
    </citation>
    <scope>NUCLEOTIDE SEQUENCE [LARGE SCALE GENOMIC DNA]</scope>
    <source>
        <strain evidence="3 4">RCEF 2490</strain>
    </source>
</reference>
<feature type="transmembrane region" description="Helical" evidence="2">
    <location>
        <begin position="220"/>
        <end position="240"/>
    </location>
</feature>
<keyword evidence="2" id="KW-0812">Transmembrane</keyword>
<name>A0A166VCL3_9HYPO</name>
<feature type="compositionally biased region" description="Polar residues" evidence="1">
    <location>
        <begin position="23"/>
        <end position="37"/>
    </location>
</feature>
<dbReference type="Proteomes" id="UP000078544">
    <property type="component" value="Unassembled WGS sequence"/>
</dbReference>
<keyword evidence="4" id="KW-1185">Reference proteome</keyword>
<protein>
    <submittedName>
        <fullName evidence="3">Uncharacterized protein</fullName>
    </submittedName>
</protein>